<organism evidence="1 2">
    <name type="scientific">Burkholderia vietnamiensis (strain G4 / LMG 22486)</name>
    <name type="common">Burkholderia cepacia (strain R1808)</name>
    <dbReference type="NCBI Taxonomy" id="269482"/>
    <lineage>
        <taxon>Bacteria</taxon>
        <taxon>Pseudomonadati</taxon>
        <taxon>Pseudomonadota</taxon>
        <taxon>Betaproteobacteria</taxon>
        <taxon>Burkholderiales</taxon>
        <taxon>Burkholderiaceae</taxon>
        <taxon>Burkholderia</taxon>
        <taxon>Burkholderia cepacia complex</taxon>
    </lineage>
</organism>
<proteinExistence type="predicted"/>
<dbReference type="KEGG" id="bvi:Bcep1808_6713"/>
<dbReference type="AlphaFoldDB" id="A4JTJ8"/>
<evidence type="ECO:0000313" key="2">
    <source>
        <dbReference type="Proteomes" id="UP000002287"/>
    </source>
</evidence>
<accession>A4JTJ8</accession>
<evidence type="ECO:0000313" key="1">
    <source>
        <dbReference type="EMBL" id="ABO59601.1"/>
    </source>
</evidence>
<name>A4JTJ8_BURVG</name>
<keyword evidence="1" id="KW-0614">Plasmid</keyword>
<dbReference type="Proteomes" id="UP000002287">
    <property type="component" value="Plasmid pBVIE01"/>
</dbReference>
<sequence>MSPEPKRLPRFLSFSCSALVAFLQFVQRSREVSHFPMEYAKHLKNKTPVSGFALGEEHPVPVCRFIDQIANSANCVCVIAVVIGNVLQTLNQFNVNLLRLAGRTPDRNGLPRTHQALPDARIRPGQLQQLHQLRRCSLLLRIGRSRQGGQLRSSRWMKVVL</sequence>
<protein>
    <submittedName>
        <fullName evidence="1">Uncharacterized protein</fullName>
    </submittedName>
</protein>
<geneLocation type="plasmid" evidence="1 2">
    <name>pBVIE01</name>
</geneLocation>
<gene>
    <name evidence="1" type="ordered locus">Bcep1808_6713</name>
</gene>
<dbReference type="EMBL" id="CP000617">
    <property type="protein sequence ID" value="ABO59601.1"/>
    <property type="molecule type" value="Genomic_DNA"/>
</dbReference>
<dbReference type="HOGENOM" id="CLU_1640635_0_0_4"/>
<reference evidence="1 2" key="1">
    <citation type="submission" date="2007-03" db="EMBL/GenBank/DDBJ databases">
        <title>Complete sequence of plasmid pBVIE01 of Burkholderia vietnamiensis G4.</title>
        <authorList>
            <consortium name="US DOE Joint Genome Institute"/>
            <person name="Copeland A."/>
            <person name="Lucas S."/>
            <person name="Lapidus A."/>
            <person name="Barry K."/>
            <person name="Detter J.C."/>
            <person name="Glavina del Rio T."/>
            <person name="Hammon N."/>
            <person name="Israni S."/>
            <person name="Dalin E."/>
            <person name="Tice H."/>
            <person name="Pitluck S."/>
            <person name="Chain P."/>
            <person name="Malfatti S."/>
            <person name="Shin M."/>
            <person name="Vergez L."/>
            <person name="Schmutz J."/>
            <person name="Larimer F."/>
            <person name="Land M."/>
            <person name="Hauser L."/>
            <person name="Kyrpides N."/>
            <person name="Tiedje J."/>
            <person name="Richardson P."/>
        </authorList>
    </citation>
    <scope>NUCLEOTIDE SEQUENCE [LARGE SCALE GENOMIC DNA]</scope>
    <source>
        <strain evidence="2">G4 / LMG 22486</strain>
        <plasmid evidence="1 2">pBVIE01</plasmid>
    </source>
</reference>